<keyword evidence="1" id="KW-0548">Nucleotidyltransferase</keyword>
<protein>
    <submittedName>
        <fullName evidence="1">Reverse transcriptase domain-containing protein</fullName>
    </submittedName>
</protein>
<evidence type="ECO:0000313" key="2">
    <source>
        <dbReference type="Proteomes" id="UP001151760"/>
    </source>
</evidence>
<name>A0ABQ5E479_9ASTR</name>
<dbReference type="PANTHER" id="PTHR48475:SF1">
    <property type="entry name" value="RNASE H TYPE-1 DOMAIN-CONTAINING PROTEIN"/>
    <property type="match status" value="1"/>
</dbReference>
<reference evidence="1" key="1">
    <citation type="journal article" date="2022" name="Int. J. Mol. Sci.">
        <title>Draft Genome of Tanacetum Coccineum: Genomic Comparison of Closely Related Tanacetum-Family Plants.</title>
        <authorList>
            <person name="Yamashiro T."/>
            <person name="Shiraishi A."/>
            <person name="Nakayama K."/>
            <person name="Satake H."/>
        </authorList>
    </citation>
    <scope>NUCLEOTIDE SEQUENCE</scope>
</reference>
<accession>A0ABQ5E479</accession>
<dbReference type="GO" id="GO:0003964">
    <property type="term" value="F:RNA-directed DNA polymerase activity"/>
    <property type="evidence" value="ECO:0007669"/>
    <property type="project" value="UniProtKB-KW"/>
</dbReference>
<dbReference type="PANTHER" id="PTHR48475">
    <property type="entry name" value="RIBONUCLEASE H"/>
    <property type="match status" value="1"/>
</dbReference>
<organism evidence="1 2">
    <name type="scientific">Tanacetum coccineum</name>
    <dbReference type="NCBI Taxonomy" id="301880"/>
    <lineage>
        <taxon>Eukaryota</taxon>
        <taxon>Viridiplantae</taxon>
        <taxon>Streptophyta</taxon>
        <taxon>Embryophyta</taxon>
        <taxon>Tracheophyta</taxon>
        <taxon>Spermatophyta</taxon>
        <taxon>Magnoliopsida</taxon>
        <taxon>eudicotyledons</taxon>
        <taxon>Gunneridae</taxon>
        <taxon>Pentapetalae</taxon>
        <taxon>asterids</taxon>
        <taxon>campanulids</taxon>
        <taxon>Asterales</taxon>
        <taxon>Asteraceae</taxon>
        <taxon>Asteroideae</taxon>
        <taxon>Anthemideae</taxon>
        <taxon>Anthemidinae</taxon>
        <taxon>Tanacetum</taxon>
    </lineage>
</organism>
<keyword evidence="1" id="KW-0808">Transferase</keyword>
<sequence>MESGVPLGVLTKMFLGCLQRLPSNTNCQGRQRQGDFLYWKWSILLPKDDFWSEKHRGNLPKTGQQGHLITKQGIKANPSKVKVLIGHFHSLNPLKAAHTIKLYSGQLMSRKPFKNEGVHRNIANTYSLNQRRSVGCYRGIIELPRIGEAHINSQPCCKETSKAIKLGEHDIVFKGHNSVKGQILTDFLAETPSIEDKDMETKKPEAANKELKLESTVEAALRRLKESYKKYMMTPTDLMRNLIPWFFKVMKQARMSNNDVTIVKNTWPFSHWGINIVRPLPTDPESLKFFAIAVKHFTKWVEHVEIMNYIEKQLVRSQQGWVDNLPRIMWVHRTMPINSQKETPFTLTYGLEEIITKVTNITSEKKESLTQEMAEIKRNEEKEVALTEDAYNQNKLLRYHDIRNGHSTFSIGDFILLSSHNEGEQKQGPYIISGAYEGGLYKITDAFDYSLIHTVKGYFLSIAN</sequence>
<gene>
    <name evidence="1" type="ORF">Tco_0953909</name>
</gene>
<comment type="caution">
    <text evidence="1">The sequence shown here is derived from an EMBL/GenBank/DDBJ whole genome shotgun (WGS) entry which is preliminary data.</text>
</comment>
<dbReference type="EMBL" id="BQNB010015880">
    <property type="protein sequence ID" value="GJT45194.1"/>
    <property type="molecule type" value="Genomic_DNA"/>
</dbReference>
<reference evidence="1" key="2">
    <citation type="submission" date="2022-01" db="EMBL/GenBank/DDBJ databases">
        <authorList>
            <person name="Yamashiro T."/>
            <person name="Shiraishi A."/>
            <person name="Satake H."/>
            <person name="Nakayama K."/>
        </authorList>
    </citation>
    <scope>NUCLEOTIDE SEQUENCE</scope>
</reference>
<keyword evidence="2" id="KW-1185">Reference proteome</keyword>
<evidence type="ECO:0000313" key="1">
    <source>
        <dbReference type="EMBL" id="GJT45194.1"/>
    </source>
</evidence>
<proteinExistence type="predicted"/>
<keyword evidence="1" id="KW-0695">RNA-directed DNA polymerase</keyword>
<dbReference type="Proteomes" id="UP001151760">
    <property type="component" value="Unassembled WGS sequence"/>
</dbReference>